<dbReference type="SUPFAM" id="SSF53756">
    <property type="entry name" value="UDP-Glycosyltransferase/glycogen phosphorylase"/>
    <property type="match status" value="1"/>
</dbReference>
<evidence type="ECO:0000313" key="3">
    <source>
        <dbReference type="Proteomes" id="UP000011769"/>
    </source>
</evidence>
<name>A0ABN0ITH3_9STRE</name>
<dbReference type="EMBL" id="ALYM01000001">
    <property type="protein sequence ID" value="EMG26115.1"/>
    <property type="molecule type" value="Genomic_DNA"/>
</dbReference>
<gene>
    <name evidence="2" type="ORF">SPJ1_0077</name>
</gene>
<dbReference type="InterPro" id="IPR001296">
    <property type="entry name" value="Glyco_trans_1"/>
</dbReference>
<sequence length="112" mass="12873">MYPQYELYVSASSWETFGLSLLEAVSHGLAMIGLNVPYGNPTFIESDSNGFLVDYEYLSDEQITIQALADKIITYFKLPETVRQSFNDKSFEIAEQFTKDKVKQVWLELLEN</sequence>
<proteinExistence type="predicted"/>
<organism evidence="2 3">
    <name type="scientific">Streptococcus parauberis KRS-02083</name>
    <dbReference type="NCBI Taxonomy" id="1207545"/>
    <lineage>
        <taxon>Bacteria</taxon>
        <taxon>Bacillati</taxon>
        <taxon>Bacillota</taxon>
        <taxon>Bacilli</taxon>
        <taxon>Lactobacillales</taxon>
        <taxon>Streptococcaceae</taxon>
        <taxon>Streptococcus</taxon>
    </lineage>
</organism>
<evidence type="ECO:0000259" key="1">
    <source>
        <dbReference type="Pfam" id="PF00534"/>
    </source>
</evidence>
<dbReference type="Proteomes" id="UP000011769">
    <property type="component" value="Unassembled WGS sequence"/>
</dbReference>
<protein>
    <submittedName>
        <fullName evidence="2">Poly(Glycerol-phosphate) alpha-glucosyltransferase</fullName>
    </submittedName>
</protein>
<comment type="caution">
    <text evidence="2">The sequence shown here is derived from an EMBL/GenBank/DDBJ whole genome shotgun (WGS) entry which is preliminary data.</text>
</comment>
<evidence type="ECO:0000313" key="2">
    <source>
        <dbReference type="EMBL" id="EMG26115.1"/>
    </source>
</evidence>
<reference evidence="2 3" key="1">
    <citation type="journal article" date="2013" name="PLoS ONE">
        <title>Comparative Genomic Characterization of Three Streptococcus parauberis Strains in Fish Pathogen, as Assessed by Wide-Genome Analyses.</title>
        <authorList>
            <person name="Nho S.W."/>
            <person name="Hikima J."/>
            <person name="Park S.B."/>
            <person name="Jang H.B."/>
            <person name="Cha I.S."/>
            <person name="Yasuike M."/>
            <person name="Nakamura Y."/>
            <person name="Fujiwara A."/>
            <person name="Sano M."/>
            <person name="Kanai K."/>
            <person name="Kondo H."/>
            <person name="Hirono I."/>
            <person name="Takeyama H."/>
            <person name="Aoki T."/>
            <person name="Jung T.S."/>
        </authorList>
    </citation>
    <scope>NUCLEOTIDE SEQUENCE [LARGE SCALE GENOMIC DNA]</scope>
    <source>
        <strain evidence="2 3">KRS-02083</strain>
    </source>
</reference>
<dbReference type="Pfam" id="PF00534">
    <property type="entry name" value="Glycos_transf_1"/>
    <property type="match status" value="1"/>
</dbReference>
<feature type="domain" description="Glycosyl transferase family 1" evidence="1">
    <location>
        <begin position="3"/>
        <end position="81"/>
    </location>
</feature>
<accession>A0ABN0ITH3</accession>
<dbReference type="Gene3D" id="3.40.50.2000">
    <property type="entry name" value="Glycogen Phosphorylase B"/>
    <property type="match status" value="1"/>
</dbReference>
<keyword evidence="3" id="KW-1185">Reference proteome</keyword>